<dbReference type="EMBL" id="NFIJ01000053">
    <property type="protein sequence ID" value="OUO00277.1"/>
    <property type="molecule type" value="Genomic_DNA"/>
</dbReference>
<dbReference type="AlphaFoldDB" id="A0A9Q5X6D4"/>
<feature type="non-terminal residue" evidence="1">
    <location>
        <position position="1"/>
    </location>
</feature>
<proteinExistence type="predicted"/>
<organism evidence="1 2">
    <name type="scientific">Parabacteroides johnsonii</name>
    <dbReference type="NCBI Taxonomy" id="387661"/>
    <lineage>
        <taxon>Bacteria</taxon>
        <taxon>Pseudomonadati</taxon>
        <taxon>Bacteroidota</taxon>
        <taxon>Bacteroidia</taxon>
        <taxon>Bacteroidales</taxon>
        <taxon>Tannerellaceae</taxon>
        <taxon>Parabacteroides</taxon>
    </lineage>
</organism>
<comment type="caution">
    <text evidence="1">The sequence shown here is derived from an EMBL/GenBank/DDBJ whole genome shotgun (WGS) entry which is preliminary data.</text>
</comment>
<dbReference type="Proteomes" id="UP000195975">
    <property type="component" value="Unassembled WGS sequence"/>
</dbReference>
<evidence type="ECO:0000313" key="1">
    <source>
        <dbReference type="EMBL" id="OUO00277.1"/>
    </source>
</evidence>
<gene>
    <name evidence="1" type="ORF">B5F96_18130</name>
</gene>
<evidence type="ECO:0000313" key="2">
    <source>
        <dbReference type="Proteomes" id="UP000195975"/>
    </source>
</evidence>
<name>A0A9Q5X6D4_9BACT</name>
<accession>A0A9Q5X6D4</accession>
<protein>
    <submittedName>
        <fullName evidence="1">Uncharacterized protein</fullName>
    </submittedName>
</protein>
<sequence>KKLDLKVVKLYPLHSQGSFVFVHSIRIISLKMSDSTKERFYFIQNKFIWNYFYTIGDYNGSSRNPEGKNRILVAVKK</sequence>
<reference evidence="2" key="1">
    <citation type="submission" date="2017-04" db="EMBL/GenBank/DDBJ databases">
        <title>Function of individual gut microbiota members based on whole genome sequencing of pure cultures obtained from chicken caecum.</title>
        <authorList>
            <person name="Medvecky M."/>
            <person name="Cejkova D."/>
            <person name="Polansky O."/>
            <person name="Karasova D."/>
            <person name="Kubasova T."/>
            <person name="Cizek A."/>
            <person name="Rychlik I."/>
        </authorList>
    </citation>
    <scope>NUCLEOTIDE SEQUENCE [LARGE SCALE GENOMIC DNA]</scope>
    <source>
        <strain evidence="2">An42</strain>
    </source>
</reference>